<comment type="caution">
    <text evidence="2">The sequence shown here is derived from an EMBL/GenBank/DDBJ whole genome shotgun (WGS) entry which is preliminary data.</text>
</comment>
<feature type="compositionally biased region" description="Polar residues" evidence="1">
    <location>
        <begin position="1"/>
        <end position="15"/>
    </location>
</feature>
<accession>A0AAV2HG81</accession>
<feature type="non-terminal residue" evidence="2">
    <location>
        <position position="128"/>
    </location>
</feature>
<feature type="non-terminal residue" evidence="2">
    <location>
        <position position="1"/>
    </location>
</feature>
<dbReference type="EMBL" id="CAXITT010000081">
    <property type="protein sequence ID" value="CAL1531066.1"/>
    <property type="molecule type" value="Genomic_DNA"/>
</dbReference>
<keyword evidence="3" id="KW-1185">Reference proteome</keyword>
<gene>
    <name evidence="2" type="ORF">GSLYS_00005191001</name>
</gene>
<dbReference type="Proteomes" id="UP001497497">
    <property type="component" value="Unassembled WGS sequence"/>
</dbReference>
<proteinExistence type="predicted"/>
<reference evidence="2 3" key="1">
    <citation type="submission" date="2024-04" db="EMBL/GenBank/DDBJ databases">
        <authorList>
            <consortium name="Genoscope - CEA"/>
            <person name="William W."/>
        </authorList>
    </citation>
    <scope>NUCLEOTIDE SEQUENCE [LARGE SCALE GENOMIC DNA]</scope>
</reference>
<evidence type="ECO:0000313" key="3">
    <source>
        <dbReference type="Proteomes" id="UP001497497"/>
    </source>
</evidence>
<organism evidence="2 3">
    <name type="scientific">Lymnaea stagnalis</name>
    <name type="common">Great pond snail</name>
    <name type="synonym">Helix stagnalis</name>
    <dbReference type="NCBI Taxonomy" id="6523"/>
    <lineage>
        <taxon>Eukaryota</taxon>
        <taxon>Metazoa</taxon>
        <taxon>Spiralia</taxon>
        <taxon>Lophotrochozoa</taxon>
        <taxon>Mollusca</taxon>
        <taxon>Gastropoda</taxon>
        <taxon>Heterobranchia</taxon>
        <taxon>Euthyneura</taxon>
        <taxon>Panpulmonata</taxon>
        <taxon>Hygrophila</taxon>
        <taxon>Lymnaeoidea</taxon>
        <taxon>Lymnaeidae</taxon>
        <taxon>Lymnaea</taxon>
    </lineage>
</organism>
<protein>
    <submittedName>
        <fullName evidence="2">Uncharacterized protein</fullName>
    </submittedName>
</protein>
<feature type="compositionally biased region" description="Low complexity" evidence="1">
    <location>
        <begin position="69"/>
        <end position="81"/>
    </location>
</feature>
<sequence>FNQTYSEGPNFSPSSAYGHRPQHNLKNSEDHRANHPNSASNKQRELIGPSHKPSNNQPPNRNPAPSLPTTSSQVHQTTSVQAYHPTSSHMHSLQSCLDSPVTGNNARHPERHPNSLAQDVKPLVGSLH</sequence>
<feature type="compositionally biased region" description="Polar residues" evidence="1">
    <location>
        <begin position="84"/>
        <end position="105"/>
    </location>
</feature>
<feature type="region of interest" description="Disordered" evidence="1">
    <location>
        <begin position="1"/>
        <end position="128"/>
    </location>
</feature>
<dbReference type="AlphaFoldDB" id="A0AAV2HG81"/>
<evidence type="ECO:0000313" key="2">
    <source>
        <dbReference type="EMBL" id="CAL1531066.1"/>
    </source>
</evidence>
<name>A0AAV2HG81_LYMST</name>
<evidence type="ECO:0000256" key="1">
    <source>
        <dbReference type="SAM" id="MobiDB-lite"/>
    </source>
</evidence>